<evidence type="ECO:0000256" key="1">
    <source>
        <dbReference type="PROSITE-ProRule" id="PRU00169"/>
    </source>
</evidence>
<evidence type="ECO:0000259" key="2">
    <source>
        <dbReference type="PROSITE" id="PS50110"/>
    </source>
</evidence>
<dbReference type="AlphaFoldDB" id="A0A517T523"/>
<dbReference type="PROSITE" id="PS50110">
    <property type="entry name" value="RESPONSE_REGULATORY"/>
    <property type="match status" value="1"/>
</dbReference>
<dbReference type="CDD" id="cd00156">
    <property type="entry name" value="REC"/>
    <property type="match status" value="1"/>
</dbReference>
<evidence type="ECO:0000313" key="3">
    <source>
        <dbReference type="EMBL" id="QDT63482.1"/>
    </source>
</evidence>
<protein>
    <submittedName>
        <fullName evidence="3">Regulator of RpoS</fullName>
    </submittedName>
</protein>
<reference evidence="3 4" key="1">
    <citation type="submission" date="2019-02" db="EMBL/GenBank/DDBJ databases">
        <title>Deep-cultivation of Planctomycetes and their phenomic and genomic characterization uncovers novel biology.</title>
        <authorList>
            <person name="Wiegand S."/>
            <person name="Jogler M."/>
            <person name="Boedeker C."/>
            <person name="Pinto D."/>
            <person name="Vollmers J."/>
            <person name="Rivas-Marin E."/>
            <person name="Kohn T."/>
            <person name="Peeters S.H."/>
            <person name="Heuer A."/>
            <person name="Rast P."/>
            <person name="Oberbeckmann S."/>
            <person name="Bunk B."/>
            <person name="Jeske O."/>
            <person name="Meyerdierks A."/>
            <person name="Storesund J.E."/>
            <person name="Kallscheuer N."/>
            <person name="Luecker S."/>
            <person name="Lage O.M."/>
            <person name="Pohl T."/>
            <person name="Merkel B.J."/>
            <person name="Hornburger P."/>
            <person name="Mueller R.-W."/>
            <person name="Bruemmer F."/>
            <person name="Labrenz M."/>
            <person name="Spormann A.M."/>
            <person name="Op den Camp H."/>
            <person name="Overmann J."/>
            <person name="Amann R."/>
            <person name="Jetten M.S.M."/>
            <person name="Mascher T."/>
            <person name="Medema M.H."/>
            <person name="Devos D.P."/>
            <person name="Kaster A.-K."/>
            <person name="Ovreas L."/>
            <person name="Rohde M."/>
            <person name="Galperin M.Y."/>
            <person name="Jogler C."/>
        </authorList>
    </citation>
    <scope>NUCLEOTIDE SEQUENCE [LARGE SCALE GENOMIC DNA]</scope>
    <source>
        <strain evidence="3 4">V22</strain>
    </source>
</reference>
<dbReference type="OrthoDB" id="9779069at2"/>
<feature type="modified residue" description="4-aspartylphosphate" evidence="1">
    <location>
        <position position="64"/>
    </location>
</feature>
<organism evidence="3 4">
    <name type="scientific">Calycomorphotria hydatis</name>
    <dbReference type="NCBI Taxonomy" id="2528027"/>
    <lineage>
        <taxon>Bacteria</taxon>
        <taxon>Pseudomonadati</taxon>
        <taxon>Planctomycetota</taxon>
        <taxon>Planctomycetia</taxon>
        <taxon>Planctomycetales</taxon>
        <taxon>Planctomycetaceae</taxon>
        <taxon>Calycomorphotria</taxon>
    </lineage>
</organism>
<dbReference type="PANTHER" id="PTHR43228:SF1">
    <property type="entry name" value="TWO-COMPONENT RESPONSE REGULATOR ARR22"/>
    <property type="match status" value="1"/>
</dbReference>
<dbReference type="Gene3D" id="3.40.50.2300">
    <property type="match status" value="1"/>
</dbReference>
<dbReference type="PANTHER" id="PTHR43228">
    <property type="entry name" value="TWO-COMPONENT RESPONSE REGULATOR"/>
    <property type="match status" value="1"/>
</dbReference>
<dbReference type="KEGG" id="chya:V22_07040"/>
<accession>A0A517T523</accession>
<dbReference type="SMART" id="SM00448">
    <property type="entry name" value="REC"/>
    <property type="match status" value="1"/>
</dbReference>
<dbReference type="InterPro" id="IPR011006">
    <property type="entry name" value="CheY-like_superfamily"/>
</dbReference>
<dbReference type="EMBL" id="CP036316">
    <property type="protein sequence ID" value="QDT63482.1"/>
    <property type="molecule type" value="Genomic_DNA"/>
</dbReference>
<proteinExistence type="predicted"/>
<sequence>MNNHTLTRPLENCSFLVVDDSFADLRLFKHLLHSAGASVTTTETPGRACSIIDEGEQFDVVITDHEMPIMTGLELVLHLRAKGYTGKVIAVSGSLTTPNLVEWLDAGADELILKPVKRREFLRKIESCVRDSQVWQQPAILD</sequence>
<dbReference type="Proteomes" id="UP000319976">
    <property type="component" value="Chromosome"/>
</dbReference>
<dbReference type="RefSeq" id="WP_145259837.1">
    <property type="nucleotide sequence ID" value="NZ_CP036316.1"/>
</dbReference>
<dbReference type="GO" id="GO:0000160">
    <property type="term" value="P:phosphorelay signal transduction system"/>
    <property type="evidence" value="ECO:0007669"/>
    <property type="project" value="InterPro"/>
</dbReference>
<keyword evidence="4" id="KW-1185">Reference proteome</keyword>
<evidence type="ECO:0000313" key="4">
    <source>
        <dbReference type="Proteomes" id="UP000319976"/>
    </source>
</evidence>
<gene>
    <name evidence="3" type="primary">rssB</name>
    <name evidence="3" type="ORF">V22_07040</name>
</gene>
<dbReference type="Pfam" id="PF00072">
    <property type="entry name" value="Response_reg"/>
    <property type="match status" value="1"/>
</dbReference>
<dbReference type="InterPro" id="IPR001789">
    <property type="entry name" value="Sig_transdc_resp-reg_receiver"/>
</dbReference>
<feature type="domain" description="Response regulatory" evidence="2">
    <location>
        <begin position="14"/>
        <end position="129"/>
    </location>
</feature>
<keyword evidence="1" id="KW-0597">Phosphoprotein</keyword>
<name>A0A517T523_9PLAN</name>
<dbReference type="SUPFAM" id="SSF52172">
    <property type="entry name" value="CheY-like"/>
    <property type="match status" value="1"/>
</dbReference>
<dbReference type="InterPro" id="IPR052048">
    <property type="entry name" value="ST_Response_Regulator"/>
</dbReference>